<evidence type="ECO:0000313" key="1">
    <source>
        <dbReference type="EMBL" id="GFS35310.1"/>
    </source>
</evidence>
<sequence>MSDIDSPKLQNSVFKRLAKPEVTIHGDLWCEGKAVPPCWGRKRRRENLQDPFSLRWTPVGETLRSEIGSVLKNDRGS</sequence>
<protein>
    <submittedName>
        <fullName evidence="1">Uncharacterized protein</fullName>
    </submittedName>
</protein>
<organism evidence="1 2">
    <name type="scientific">Trichonephila inaurata madagascariensis</name>
    <dbReference type="NCBI Taxonomy" id="2747483"/>
    <lineage>
        <taxon>Eukaryota</taxon>
        <taxon>Metazoa</taxon>
        <taxon>Ecdysozoa</taxon>
        <taxon>Arthropoda</taxon>
        <taxon>Chelicerata</taxon>
        <taxon>Arachnida</taxon>
        <taxon>Araneae</taxon>
        <taxon>Araneomorphae</taxon>
        <taxon>Entelegynae</taxon>
        <taxon>Araneoidea</taxon>
        <taxon>Nephilidae</taxon>
        <taxon>Trichonephila</taxon>
        <taxon>Trichonephila inaurata</taxon>
    </lineage>
</organism>
<evidence type="ECO:0000313" key="2">
    <source>
        <dbReference type="Proteomes" id="UP000886998"/>
    </source>
</evidence>
<keyword evidence="2" id="KW-1185">Reference proteome</keyword>
<accession>A0A8X6J4W5</accession>
<dbReference type="EMBL" id="BMAV01024688">
    <property type="protein sequence ID" value="GFS35310.1"/>
    <property type="molecule type" value="Genomic_DNA"/>
</dbReference>
<dbReference type="AlphaFoldDB" id="A0A8X6J4W5"/>
<name>A0A8X6J4W5_9ARAC</name>
<dbReference type="Proteomes" id="UP000886998">
    <property type="component" value="Unassembled WGS sequence"/>
</dbReference>
<reference evidence="1" key="1">
    <citation type="submission" date="2020-08" db="EMBL/GenBank/DDBJ databases">
        <title>Multicomponent nature underlies the extraordinary mechanical properties of spider dragline silk.</title>
        <authorList>
            <person name="Kono N."/>
            <person name="Nakamura H."/>
            <person name="Mori M."/>
            <person name="Yoshida Y."/>
            <person name="Ohtoshi R."/>
            <person name="Malay A.D."/>
            <person name="Moran D.A.P."/>
            <person name="Tomita M."/>
            <person name="Numata K."/>
            <person name="Arakawa K."/>
        </authorList>
    </citation>
    <scope>NUCLEOTIDE SEQUENCE</scope>
</reference>
<gene>
    <name evidence="1" type="ORF">TNIN_237421</name>
</gene>
<comment type="caution">
    <text evidence="1">The sequence shown here is derived from an EMBL/GenBank/DDBJ whole genome shotgun (WGS) entry which is preliminary data.</text>
</comment>
<dbReference type="OrthoDB" id="10260794at2759"/>
<proteinExistence type="predicted"/>